<dbReference type="GO" id="GO:0004047">
    <property type="term" value="F:aminomethyltransferase activity"/>
    <property type="evidence" value="ECO:0007669"/>
    <property type="project" value="UniProtKB-EC"/>
</dbReference>
<keyword evidence="5" id="KW-1185">Reference proteome</keyword>
<accession>A0A1U7CND3</accession>
<dbReference type="OrthoDB" id="9796287at2"/>
<evidence type="ECO:0000256" key="1">
    <source>
        <dbReference type="ARBA" id="ARBA00022946"/>
    </source>
</evidence>
<keyword evidence="4" id="KW-0808">Transferase</keyword>
<keyword evidence="1" id="KW-0809">Transit peptide</keyword>
<evidence type="ECO:0000259" key="3">
    <source>
        <dbReference type="Pfam" id="PF08669"/>
    </source>
</evidence>
<dbReference type="AlphaFoldDB" id="A0A1U7CND3"/>
<dbReference type="RefSeq" id="WP_076345062.1">
    <property type="nucleotide sequence ID" value="NZ_CP019082.1"/>
</dbReference>
<dbReference type="Gene3D" id="3.30.1360.120">
    <property type="entry name" value="Probable tRNA modification gtpase trme, domain 1"/>
    <property type="match status" value="1"/>
</dbReference>
<name>A0A1U7CND3_9BACT</name>
<evidence type="ECO:0000313" key="5">
    <source>
        <dbReference type="Proteomes" id="UP000186309"/>
    </source>
</evidence>
<dbReference type="GO" id="GO:0032259">
    <property type="term" value="P:methylation"/>
    <property type="evidence" value="ECO:0007669"/>
    <property type="project" value="UniProtKB-KW"/>
</dbReference>
<dbReference type="PANTHER" id="PTHR22602">
    <property type="entry name" value="TRANSFERASE CAF17, MITOCHONDRIAL-RELATED"/>
    <property type="match status" value="1"/>
</dbReference>
<proteinExistence type="predicted"/>
<dbReference type="SUPFAM" id="SSF101790">
    <property type="entry name" value="Aminomethyltransferase beta-barrel domain"/>
    <property type="match status" value="1"/>
</dbReference>
<dbReference type="STRING" id="1387353.BSF38_01899"/>
<dbReference type="Pfam" id="PF01571">
    <property type="entry name" value="GCV_T"/>
    <property type="match status" value="1"/>
</dbReference>
<dbReference type="InterPro" id="IPR029043">
    <property type="entry name" value="GcvT/YgfZ_C"/>
</dbReference>
<gene>
    <name evidence="4" type="primary">gcvT_2</name>
    <name evidence="4" type="ORF">BSF38_01899</name>
</gene>
<organism evidence="4 5">
    <name type="scientific">Paludisphaera borealis</name>
    <dbReference type="NCBI Taxonomy" id="1387353"/>
    <lineage>
        <taxon>Bacteria</taxon>
        <taxon>Pseudomonadati</taxon>
        <taxon>Planctomycetota</taxon>
        <taxon>Planctomycetia</taxon>
        <taxon>Isosphaerales</taxon>
        <taxon>Isosphaeraceae</taxon>
        <taxon>Paludisphaera</taxon>
    </lineage>
</organism>
<dbReference type="PANTHER" id="PTHR22602:SF0">
    <property type="entry name" value="TRANSFERASE CAF17, MITOCHONDRIAL-RELATED"/>
    <property type="match status" value="1"/>
</dbReference>
<dbReference type="KEGG" id="pbor:BSF38_01899"/>
<dbReference type="InterPro" id="IPR006222">
    <property type="entry name" value="GCVT_N"/>
</dbReference>
<evidence type="ECO:0000313" key="4">
    <source>
        <dbReference type="EMBL" id="APW60431.1"/>
    </source>
</evidence>
<dbReference type="SUPFAM" id="SSF103025">
    <property type="entry name" value="Folate-binding domain"/>
    <property type="match status" value="1"/>
</dbReference>
<dbReference type="InterPro" id="IPR045179">
    <property type="entry name" value="YgfZ/GcvT"/>
</dbReference>
<protein>
    <submittedName>
        <fullName evidence="4">Aminomethyltransferase</fullName>
        <ecNumber evidence="4">2.1.2.10</ecNumber>
    </submittedName>
</protein>
<dbReference type="Proteomes" id="UP000186309">
    <property type="component" value="Chromosome"/>
</dbReference>
<evidence type="ECO:0000259" key="2">
    <source>
        <dbReference type="Pfam" id="PF01571"/>
    </source>
</evidence>
<keyword evidence="4" id="KW-0489">Methyltransferase</keyword>
<dbReference type="NCBIfam" id="TIGR03317">
    <property type="entry name" value="ygfZ_signature"/>
    <property type="match status" value="1"/>
</dbReference>
<dbReference type="InterPro" id="IPR027266">
    <property type="entry name" value="TrmE/GcvT-like"/>
</dbReference>
<dbReference type="InterPro" id="IPR013977">
    <property type="entry name" value="GcvT_C"/>
</dbReference>
<sequence>MMSRFDSYRAVDEAVGWIDRSSRSRLEISGPDAAKFLHNLTTNDIKRLPQGRGCEAFVTSPQGKTLAYISVLARPDALLVRSDPDGLALALPHLRKYGVFDDVTLVDRTEDSREYHLAGPVCEAWLASVGGTAPEADDLAFVVTRVLGRDVLCIRESPTGRSGLTLIAFGSDASELGEALRSASSGPVEIDAETFEALRIEAGTPVFGREATESNLPQEIGRDDRAINFVKGCYLGQETVARLDALGHVNRIVKGLRFEPGAPCPPPGAVLEADGKRVGVVTSSAFSPGWKSCVGLGLVRVSHSAPGTTLAWVGAEDSTSYAATVCDLPSRPPLEAVPVAPLDGL</sequence>
<dbReference type="EMBL" id="CP019082">
    <property type="protein sequence ID" value="APW60431.1"/>
    <property type="molecule type" value="Genomic_DNA"/>
</dbReference>
<dbReference type="EC" id="2.1.2.10" evidence="4"/>
<reference evidence="5" key="1">
    <citation type="submission" date="2016-12" db="EMBL/GenBank/DDBJ databases">
        <title>Comparative genomics of four Isosphaeraceae planctomycetes: a common pool of plasmids and glycoside hydrolase genes.</title>
        <authorList>
            <person name="Ivanova A."/>
        </authorList>
    </citation>
    <scope>NUCLEOTIDE SEQUENCE [LARGE SCALE GENOMIC DNA]</scope>
    <source>
        <strain evidence="5">PX4</strain>
    </source>
</reference>
<dbReference type="GO" id="GO:0016226">
    <property type="term" value="P:iron-sulfur cluster assembly"/>
    <property type="evidence" value="ECO:0007669"/>
    <property type="project" value="TreeGrafter"/>
</dbReference>
<dbReference type="PIRSF" id="PIRSF006487">
    <property type="entry name" value="GcvT"/>
    <property type="match status" value="1"/>
</dbReference>
<dbReference type="GO" id="GO:0008168">
    <property type="term" value="F:methyltransferase activity"/>
    <property type="evidence" value="ECO:0007669"/>
    <property type="project" value="UniProtKB-KW"/>
</dbReference>
<feature type="domain" description="Aminomethyltransferase C-terminal" evidence="3">
    <location>
        <begin position="255"/>
        <end position="329"/>
    </location>
</feature>
<dbReference type="Pfam" id="PF08669">
    <property type="entry name" value="GCV_T_C"/>
    <property type="match status" value="1"/>
</dbReference>
<feature type="domain" description="GCVT N-terminal" evidence="2">
    <location>
        <begin position="8"/>
        <end position="221"/>
    </location>
</feature>
<dbReference type="InterPro" id="IPR017703">
    <property type="entry name" value="YgfZ/GCV_T_CS"/>
</dbReference>